<sequence length="345" mass="39065">MKLSVLSIVSLFSFIFSLNPLVVSVNGYENPTAYYIGDVAINCGYYGNSTAVNGRPWFGDTGTRSVIYVNPGQKFIRLHFYPSSYRGFENSQDFNVKAGPFTLLKNFSASLAANALGVKYLVKEFCLNVEVNKYLNITFYPSQFTKDRSIYAFVNGIEIISMPTGLYYTNDGDLGSRVVGQGNRYHYIDNTTALEMVQRLNIGGSSISTEEDFGMFRRWGEDANFFLESELELANHLVHQIKYTGIPVYIAPPKIYQTSWKTLKDKRGDNMHNFTWKIPVDVGFEYLVRFHFCDFEIQMTGGGQKEFSVLINNHVAEDKADVISWSSNIQGLHADGEGRQRSRQV</sequence>
<accession>A0ACB9ZNW5</accession>
<proteinExistence type="predicted"/>
<evidence type="ECO:0000313" key="2">
    <source>
        <dbReference type="Proteomes" id="UP001060085"/>
    </source>
</evidence>
<keyword evidence="2" id="KW-1185">Reference proteome</keyword>
<dbReference type="Proteomes" id="UP001060085">
    <property type="component" value="Linkage Group LG08"/>
</dbReference>
<dbReference type="EMBL" id="CM044708">
    <property type="protein sequence ID" value="KAI5648506.1"/>
    <property type="molecule type" value="Genomic_DNA"/>
</dbReference>
<name>A0ACB9ZNW5_CATRO</name>
<protein>
    <submittedName>
        <fullName evidence="1">Uncharacterized protein</fullName>
    </submittedName>
</protein>
<organism evidence="1 2">
    <name type="scientific">Catharanthus roseus</name>
    <name type="common">Madagascar periwinkle</name>
    <name type="synonym">Vinca rosea</name>
    <dbReference type="NCBI Taxonomy" id="4058"/>
    <lineage>
        <taxon>Eukaryota</taxon>
        <taxon>Viridiplantae</taxon>
        <taxon>Streptophyta</taxon>
        <taxon>Embryophyta</taxon>
        <taxon>Tracheophyta</taxon>
        <taxon>Spermatophyta</taxon>
        <taxon>Magnoliopsida</taxon>
        <taxon>eudicotyledons</taxon>
        <taxon>Gunneridae</taxon>
        <taxon>Pentapetalae</taxon>
        <taxon>asterids</taxon>
        <taxon>lamiids</taxon>
        <taxon>Gentianales</taxon>
        <taxon>Apocynaceae</taxon>
        <taxon>Rauvolfioideae</taxon>
        <taxon>Vinceae</taxon>
        <taxon>Catharanthinae</taxon>
        <taxon>Catharanthus</taxon>
    </lineage>
</organism>
<reference evidence="2" key="1">
    <citation type="journal article" date="2023" name="Nat. Plants">
        <title>Single-cell RNA sequencing provides a high-resolution roadmap for understanding the multicellular compartmentation of specialized metabolism.</title>
        <authorList>
            <person name="Sun S."/>
            <person name="Shen X."/>
            <person name="Li Y."/>
            <person name="Li Y."/>
            <person name="Wang S."/>
            <person name="Li R."/>
            <person name="Zhang H."/>
            <person name="Shen G."/>
            <person name="Guo B."/>
            <person name="Wei J."/>
            <person name="Xu J."/>
            <person name="St-Pierre B."/>
            <person name="Chen S."/>
            <person name="Sun C."/>
        </authorList>
    </citation>
    <scope>NUCLEOTIDE SEQUENCE [LARGE SCALE GENOMIC DNA]</scope>
</reference>
<gene>
    <name evidence="1" type="ORF">M9H77_34511</name>
</gene>
<comment type="caution">
    <text evidence="1">The sequence shown here is derived from an EMBL/GenBank/DDBJ whole genome shotgun (WGS) entry which is preliminary data.</text>
</comment>
<evidence type="ECO:0000313" key="1">
    <source>
        <dbReference type="EMBL" id="KAI5648506.1"/>
    </source>
</evidence>